<evidence type="ECO:0000313" key="12">
    <source>
        <dbReference type="Proteomes" id="UP000247586"/>
    </source>
</evidence>
<evidence type="ECO:0000259" key="10">
    <source>
        <dbReference type="SMART" id="SM00934"/>
    </source>
</evidence>
<dbReference type="KEGG" id="mhk:DFR87_08675"/>
<dbReference type="AlphaFoldDB" id="A0A2U9IUI6"/>
<feature type="binding site" evidence="9">
    <location>
        <position position="28"/>
    </location>
    <ligand>
        <name>substrate</name>
    </ligand>
</feature>
<reference evidence="12" key="3">
    <citation type="submission" date="2020-03" db="EMBL/GenBank/DDBJ databases">
        <title>Sequencing and Assembly of Multiple Reported Metal-Biooxidizing Members of the Extremely Thermoacidophilic Archaeal Family Sulfolobaceae.</title>
        <authorList>
            <person name="Counts J.A."/>
            <person name="Kelly R.M."/>
        </authorList>
    </citation>
    <scope>NUCLEOTIDE SEQUENCE [LARGE SCALE GENOMIC DNA]</scope>
    <source>
        <strain evidence="12">HO1-1</strain>
    </source>
</reference>
<sequence>MKKIILSLDFPVSEELVDDLNPYLGGVKIGWPLILSMERVKLESLVRRFQGIRILDLKLADIDNTMEMIVNNLRSLGNAFIAHSFIGVQGALDKLVENEIDLFLVVSMSHPGWNDAFYPYLREIASKINPKGLVAPATRPDMIARVREDFPDKVIISPGVGAQGAKPGTAICHGADYEIVGRSVYQARDPAQKLREIAQSQEEVMKTCEGAKNRTP</sequence>
<dbReference type="Proteomes" id="UP000247586">
    <property type="component" value="Chromosome"/>
</dbReference>
<dbReference type="STRING" id="1293036.GCA_001315825_00851"/>
<dbReference type="InterPro" id="IPR001754">
    <property type="entry name" value="OMPdeCOase_dom"/>
</dbReference>
<keyword evidence="12" id="KW-1185">Reference proteome</keyword>
<feature type="binding site" evidence="9">
    <location>
        <position position="182"/>
    </location>
    <ligand>
        <name>substrate</name>
    </ligand>
</feature>
<feature type="active site" description="For OMPdecase activity" evidence="8">
    <location>
        <position position="61"/>
    </location>
</feature>
<dbReference type="GO" id="GO:0044205">
    <property type="term" value="P:'de novo' UMP biosynthetic process"/>
    <property type="evidence" value="ECO:0007669"/>
    <property type="project" value="UniProtKB-UniPathway"/>
</dbReference>
<dbReference type="UniPathway" id="UPA00070">
    <property type="reaction ID" value="UER00120"/>
</dbReference>
<keyword evidence="4" id="KW-0210">Decarboxylase</keyword>
<dbReference type="GO" id="GO:0006207">
    <property type="term" value="P:'de novo' pyrimidine nucleobase biosynthetic process"/>
    <property type="evidence" value="ECO:0007669"/>
    <property type="project" value="InterPro"/>
</dbReference>
<evidence type="ECO:0000256" key="6">
    <source>
        <dbReference type="ARBA" id="ARBA00023239"/>
    </source>
</evidence>
<dbReference type="PANTHER" id="PTHR32119">
    <property type="entry name" value="OROTIDINE 5'-PHOSPHATE DECARBOXYLASE"/>
    <property type="match status" value="1"/>
</dbReference>
<evidence type="ECO:0000313" key="11">
    <source>
        <dbReference type="EMBL" id="AWR99750.1"/>
    </source>
</evidence>
<dbReference type="OrthoDB" id="94124at2157"/>
<protein>
    <recommendedName>
        <fullName evidence="3">Orotidine 5'-phosphate decarboxylase</fullName>
        <ecNumber evidence="2">4.1.1.23</ecNumber>
    </recommendedName>
    <alternativeName>
        <fullName evidence="7">OMP decarboxylase</fullName>
    </alternativeName>
</protein>
<evidence type="ECO:0000256" key="3">
    <source>
        <dbReference type="ARBA" id="ARBA00021923"/>
    </source>
</evidence>
<feature type="domain" description="Orotidine 5'-phosphate decarboxylase" evidence="10">
    <location>
        <begin position="3"/>
        <end position="197"/>
    </location>
</feature>
<dbReference type="EC" id="4.1.1.23" evidence="2"/>
<feature type="binding site" evidence="9">
    <location>
        <position position="109"/>
    </location>
    <ligand>
        <name>substrate</name>
    </ligand>
</feature>
<evidence type="ECO:0000256" key="9">
    <source>
        <dbReference type="PIRSR" id="PIRSR614732-2"/>
    </source>
</evidence>
<dbReference type="PANTHER" id="PTHR32119:SF2">
    <property type="entry name" value="OROTIDINE 5'-PHOSPHATE DECARBOXYLASE"/>
    <property type="match status" value="1"/>
</dbReference>
<proteinExistence type="predicted"/>
<dbReference type="EMBL" id="CP029287">
    <property type="protein sequence ID" value="AWR99750.1"/>
    <property type="molecule type" value="Genomic_DNA"/>
</dbReference>
<reference evidence="12" key="2">
    <citation type="submission" date="2020-03" db="EMBL/GenBank/DDBJ databases">
        <title>Complete Genome Sequences of Extremely Thermoacidophilic, Metal-Mobilizing Type-Strain Members of the Archaeal Family Sulfolobaceae: Acidianus brierleyi DSM-1651T, Acidianus sulfidivorans DSM-18786T, Metallosphaera hakonensis DSM-7519T, and Metallosphaera prunae DSM-10039T.</title>
        <authorList>
            <person name="Counts J.A."/>
            <person name="Kelly R.M."/>
        </authorList>
    </citation>
    <scope>NUCLEOTIDE SEQUENCE [LARGE SCALE GENOMIC DNA]</scope>
    <source>
        <strain evidence="12">HO1-1</strain>
    </source>
</reference>
<organism evidence="11 12">
    <name type="scientific">Metallosphaera hakonensis JCM 8857 = DSM 7519</name>
    <dbReference type="NCBI Taxonomy" id="1293036"/>
    <lineage>
        <taxon>Archaea</taxon>
        <taxon>Thermoproteota</taxon>
        <taxon>Thermoprotei</taxon>
        <taxon>Sulfolobales</taxon>
        <taxon>Sulfolobaceae</taxon>
        <taxon>Metallosphaera</taxon>
    </lineage>
</organism>
<evidence type="ECO:0000256" key="8">
    <source>
        <dbReference type="PIRSR" id="PIRSR614732-1"/>
    </source>
</evidence>
<dbReference type="Pfam" id="PF00215">
    <property type="entry name" value="OMPdecase"/>
    <property type="match status" value="1"/>
</dbReference>
<feature type="active site" description="For OMPdecase activity" evidence="8">
    <location>
        <position position="58"/>
    </location>
</feature>
<dbReference type="SUPFAM" id="SSF51366">
    <property type="entry name" value="Ribulose-phoshate binding barrel"/>
    <property type="match status" value="1"/>
</dbReference>
<evidence type="ECO:0000256" key="2">
    <source>
        <dbReference type="ARBA" id="ARBA00012321"/>
    </source>
</evidence>
<feature type="binding site" evidence="9">
    <location>
        <position position="9"/>
    </location>
    <ligand>
        <name>substrate</name>
    </ligand>
</feature>
<gene>
    <name evidence="11" type="ORF">DFR87_08675</name>
</gene>
<dbReference type="RefSeq" id="WP_110369345.1">
    <property type="nucleotide sequence ID" value="NZ_CP029287.2"/>
</dbReference>
<dbReference type="InterPro" id="IPR014732">
    <property type="entry name" value="OMPdecase"/>
</dbReference>
<dbReference type="SMART" id="SM00934">
    <property type="entry name" value="OMPdecase"/>
    <property type="match status" value="1"/>
</dbReference>
<dbReference type="GO" id="GO:0005829">
    <property type="term" value="C:cytosol"/>
    <property type="evidence" value="ECO:0007669"/>
    <property type="project" value="TreeGrafter"/>
</dbReference>
<evidence type="ECO:0000256" key="7">
    <source>
        <dbReference type="ARBA" id="ARBA00033428"/>
    </source>
</evidence>
<dbReference type="Gene3D" id="3.20.20.70">
    <property type="entry name" value="Aldolase class I"/>
    <property type="match status" value="1"/>
</dbReference>
<name>A0A2U9IUI6_9CREN</name>
<feature type="active site" description="For OMPdecase activity" evidence="8">
    <location>
        <position position="56"/>
    </location>
</feature>
<feature type="binding site" evidence="9">
    <location>
        <position position="181"/>
    </location>
    <ligand>
        <name>substrate</name>
    </ligand>
</feature>
<evidence type="ECO:0000256" key="5">
    <source>
        <dbReference type="ARBA" id="ARBA00022975"/>
    </source>
</evidence>
<accession>A0A2U9IUI6</accession>
<dbReference type="InterPro" id="IPR013785">
    <property type="entry name" value="Aldolase_TIM"/>
</dbReference>
<comment type="pathway">
    <text evidence="1">Pyrimidine metabolism; UMP biosynthesis via de novo pathway; UMP from orotate: step 2/2.</text>
</comment>
<evidence type="ECO:0000256" key="1">
    <source>
        <dbReference type="ARBA" id="ARBA00004861"/>
    </source>
</evidence>
<keyword evidence="6" id="KW-0456">Lyase</keyword>
<reference evidence="11 12" key="1">
    <citation type="submission" date="2018-05" db="EMBL/GenBank/DDBJ databases">
        <title>Complete Genome Sequences of Extremely Thermoacidophilic, Metal-Mobilizing Type-Strain Members of the Archaeal Family Sulfolobaceae: Acidianus brierleyi DSM-1651T, Acidianus sulfidivorans DSM-18786T, Metallosphaera hakonensis DSM-7519T, and Metallosphaera prunae DSM-10039T.</title>
        <authorList>
            <person name="Counts J.A."/>
            <person name="Kelly R.M."/>
        </authorList>
    </citation>
    <scope>NUCLEOTIDE SEQUENCE [LARGE SCALE GENOMIC DNA]</scope>
    <source>
        <strain evidence="11 12">HO1-1</strain>
    </source>
</reference>
<keyword evidence="5" id="KW-0665">Pyrimidine biosynthesis</keyword>
<dbReference type="GeneID" id="36835411"/>
<dbReference type="InterPro" id="IPR011060">
    <property type="entry name" value="RibuloseP-bd_barrel"/>
</dbReference>
<dbReference type="CDD" id="cd04725">
    <property type="entry name" value="OMP_decarboxylase_like"/>
    <property type="match status" value="1"/>
</dbReference>
<evidence type="ECO:0000256" key="4">
    <source>
        <dbReference type="ARBA" id="ARBA00022793"/>
    </source>
</evidence>
<dbReference type="GO" id="GO:0004590">
    <property type="term" value="F:orotidine-5'-phosphate decarboxylase activity"/>
    <property type="evidence" value="ECO:0007669"/>
    <property type="project" value="UniProtKB-EC"/>
</dbReference>